<reference evidence="4" key="1">
    <citation type="journal article" date="2019" name="Int. J. Syst. Evol. Microbiol.">
        <title>The Global Catalogue of Microorganisms (GCM) 10K type strain sequencing project: providing services to taxonomists for standard genome sequencing and annotation.</title>
        <authorList>
            <consortium name="The Broad Institute Genomics Platform"/>
            <consortium name="The Broad Institute Genome Sequencing Center for Infectious Disease"/>
            <person name="Wu L."/>
            <person name="Ma J."/>
        </authorList>
    </citation>
    <scope>NUCLEOTIDE SEQUENCE [LARGE SCALE GENOMIC DNA]</scope>
    <source>
        <strain evidence="4">JCM 16026</strain>
    </source>
</reference>
<proteinExistence type="predicted"/>
<dbReference type="PROSITE" id="PS50995">
    <property type="entry name" value="HTH_MARR_2"/>
    <property type="match status" value="1"/>
</dbReference>
<evidence type="ECO:0000259" key="2">
    <source>
        <dbReference type="PROSITE" id="PS50995"/>
    </source>
</evidence>
<dbReference type="PANTHER" id="PTHR33164">
    <property type="entry name" value="TRANSCRIPTIONAL REGULATOR, MARR FAMILY"/>
    <property type="match status" value="1"/>
</dbReference>
<comment type="caution">
    <text evidence="3">The sequence shown here is derived from an EMBL/GenBank/DDBJ whole genome shotgun (WGS) entry which is preliminary data.</text>
</comment>
<evidence type="ECO:0000313" key="3">
    <source>
        <dbReference type="EMBL" id="GAA2170293.1"/>
    </source>
</evidence>
<protein>
    <recommendedName>
        <fullName evidence="2">HTH marR-type domain-containing protein</fullName>
    </recommendedName>
</protein>
<keyword evidence="4" id="KW-1185">Reference proteome</keyword>
<dbReference type="PANTHER" id="PTHR33164:SF103">
    <property type="entry name" value="REGULATORY PROTEIN MARR"/>
    <property type="match status" value="1"/>
</dbReference>
<dbReference type="Pfam" id="PF12802">
    <property type="entry name" value="MarR_2"/>
    <property type="match status" value="1"/>
</dbReference>
<evidence type="ECO:0000256" key="1">
    <source>
        <dbReference type="SAM" id="MobiDB-lite"/>
    </source>
</evidence>
<dbReference type="InterPro" id="IPR036390">
    <property type="entry name" value="WH_DNA-bd_sf"/>
</dbReference>
<feature type="region of interest" description="Disordered" evidence="1">
    <location>
        <begin position="1"/>
        <end position="28"/>
    </location>
</feature>
<sequence>MTDVRDAPVAARTRADEAPSASEPWFEGGPARTAAEVLDLLRRYREAEAAMRARARSSMRMNETDLRALRHLLRAQRHDDLVRQRDLAEALDISSASVTALVDRLERSGHVERRPHPSDRRSVVLVPTADTDREVRETLGDLHARMAAVAEDLTPEQLAAVGRFLSGMVDAVRSTGADERA</sequence>
<dbReference type="InterPro" id="IPR000835">
    <property type="entry name" value="HTH_MarR-typ"/>
</dbReference>
<dbReference type="Proteomes" id="UP001501599">
    <property type="component" value="Unassembled WGS sequence"/>
</dbReference>
<dbReference type="InterPro" id="IPR039422">
    <property type="entry name" value="MarR/SlyA-like"/>
</dbReference>
<accession>A0ABP5M881</accession>
<gene>
    <name evidence="3" type="ORF">GCM10009846_00150</name>
</gene>
<name>A0ABP5M881_9MICO</name>
<feature type="domain" description="HTH marR-type" evidence="2">
    <location>
        <begin position="34"/>
        <end position="170"/>
    </location>
</feature>
<dbReference type="SUPFAM" id="SSF46785">
    <property type="entry name" value="Winged helix' DNA-binding domain"/>
    <property type="match status" value="1"/>
</dbReference>
<dbReference type="EMBL" id="BAAAQT010000001">
    <property type="protein sequence ID" value="GAA2170293.1"/>
    <property type="molecule type" value="Genomic_DNA"/>
</dbReference>
<dbReference type="Gene3D" id="1.10.10.10">
    <property type="entry name" value="Winged helix-like DNA-binding domain superfamily/Winged helix DNA-binding domain"/>
    <property type="match status" value="1"/>
</dbReference>
<organism evidence="3 4">
    <name type="scientific">Agrococcus versicolor</name>
    <dbReference type="NCBI Taxonomy" id="501482"/>
    <lineage>
        <taxon>Bacteria</taxon>
        <taxon>Bacillati</taxon>
        <taxon>Actinomycetota</taxon>
        <taxon>Actinomycetes</taxon>
        <taxon>Micrococcales</taxon>
        <taxon>Microbacteriaceae</taxon>
        <taxon>Agrococcus</taxon>
    </lineage>
</organism>
<evidence type="ECO:0000313" key="4">
    <source>
        <dbReference type="Proteomes" id="UP001501599"/>
    </source>
</evidence>
<dbReference type="InterPro" id="IPR036388">
    <property type="entry name" value="WH-like_DNA-bd_sf"/>
</dbReference>
<dbReference type="PRINTS" id="PR00598">
    <property type="entry name" value="HTHMARR"/>
</dbReference>
<dbReference type="SMART" id="SM00347">
    <property type="entry name" value="HTH_MARR"/>
    <property type="match status" value="1"/>
</dbReference>